<dbReference type="EMBL" id="FWXN01000010">
    <property type="protein sequence ID" value="SMC81151.1"/>
    <property type="molecule type" value="Genomic_DNA"/>
</dbReference>
<dbReference type="EMBL" id="CP062789">
    <property type="protein sequence ID" value="QOK21306.1"/>
    <property type="molecule type" value="Genomic_DNA"/>
</dbReference>
<sequence>MSGFGADGVYLPRPGLAADVHYTDEELEIELYRVSATGSPVDLAERWVQGPNADDRTLELLGLQPAEYVMPGDSLSTSLGDADLAELIRRVSG</sequence>
<evidence type="ECO:0000313" key="4">
    <source>
        <dbReference type="Proteomes" id="UP000593998"/>
    </source>
</evidence>
<dbReference type="AlphaFoldDB" id="A0A1W2C7Q6"/>
<dbReference type="Proteomes" id="UP000192634">
    <property type="component" value="Unassembled WGS sequence"/>
</dbReference>
<protein>
    <submittedName>
        <fullName evidence="2">Uncharacterized protein</fullName>
    </submittedName>
</protein>
<proteinExistence type="predicted"/>
<name>A0A1W2C7Q6_9MICO</name>
<dbReference type="RefSeq" id="WP_084451970.1">
    <property type="nucleotide sequence ID" value="NZ_CP062789.1"/>
</dbReference>
<evidence type="ECO:0000313" key="2">
    <source>
        <dbReference type="EMBL" id="SMC81151.1"/>
    </source>
</evidence>
<gene>
    <name evidence="1" type="ORF">IGS73_08860</name>
    <name evidence="2" type="ORF">SAMN06296429_11095</name>
</gene>
<evidence type="ECO:0000313" key="3">
    <source>
        <dbReference type="Proteomes" id="UP000192634"/>
    </source>
</evidence>
<evidence type="ECO:0000313" key="1">
    <source>
        <dbReference type="EMBL" id="QOK21306.1"/>
    </source>
</evidence>
<reference evidence="2 3" key="1">
    <citation type="submission" date="2017-04" db="EMBL/GenBank/DDBJ databases">
        <authorList>
            <person name="Afonso C.L."/>
            <person name="Miller P.J."/>
            <person name="Scott M.A."/>
            <person name="Spackman E."/>
            <person name="Goraichik I."/>
            <person name="Dimitrov K.M."/>
            <person name="Suarez D.L."/>
            <person name="Swayne D.E."/>
        </authorList>
    </citation>
    <scope>NUCLEOTIDE SEQUENCE [LARGE SCALE GENOMIC DNA]</scope>
    <source>
        <strain evidence="2 3">CGMCC 1.12511</strain>
    </source>
</reference>
<dbReference type="Proteomes" id="UP000593998">
    <property type="component" value="Chromosome"/>
</dbReference>
<organism evidence="2 3">
    <name type="scientific">Janibacter indicus</name>
    <dbReference type="NCBI Taxonomy" id="857417"/>
    <lineage>
        <taxon>Bacteria</taxon>
        <taxon>Bacillati</taxon>
        <taxon>Actinomycetota</taxon>
        <taxon>Actinomycetes</taxon>
        <taxon>Micrococcales</taxon>
        <taxon>Intrasporangiaceae</taxon>
        <taxon>Janibacter</taxon>
    </lineage>
</organism>
<reference evidence="1 4" key="2">
    <citation type="submission" date="2020-10" db="EMBL/GenBank/DDBJ databases">
        <title>Janibacter indicus TT2 genome sequence.</title>
        <authorList>
            <person name="Lee K."/>
            <person name="Ganzorig M."/>
        </authorList>
    </citation>
    <scope>NUCLEOTIDE SEQUENCE [LARGE SCALE GENOMIC DNA]</scope>
    <source>
        <strain evidence="1 4">TT2</strain>
    </source>
</reference>
<accession>A0A1W2C7Q6</accession>